<dbReference type="VEuPathDB" id="ToxoDB:ENH_00036480"/>
<dbReference type="AlphaFoldDB" id="U6N0G2"/>
<feature type="region of interest" description="Disordered" evidence="1">
    <location>
        <begin position="1"/>
        <end position="37"/>
    </location>
</feature>
<proteinExistence type="predicted"/>
<keyword evidence="3" id="KW-1185">Reference proteome</keyword>
<evidence type="ECO:0000313" key="3">
    <source>
        <dbReference type="Proteomes" id="UP000030754"/>
    </source>
</evidence>
<dbReference type="OrthoDB" id="10370122at2759"/>
<reference evidence="2" key="1">
    <citation type="submission" date="2013-10" db="EMBL/GenBank/DDBJ databases">
        <title>Genomic analysis of the causative agents of coccidiosis in chickens.</title>
        <authorList>
            <person name="Reid A.J."/>
            <person name="Blake D."/>
            <person name="Billington K."/>
            <person name="Browne H."/>
            <person name="Dunn M."/>
            <person name="Hung S."/>
            <person name="Kawahara F."/>
            <person name="Miranda-Saavedra D."/>
            <person name="Mourier T."/>
            <person name="Nagra H."/>
            <person name="Otto T.D."/>
            <person name="Rawlings N."/>
            <person name="Sanchez A."/>
            <person name="Sanders M."/>
            <person name="Subramaniam C."/>
            <person name="Tay Y."/>
            <person name="Dear P."/>
            <person name="Doerig C."/>
            <person name="Gruber A."/>
            <person name="Parkinson J."/>
            <person name="Shirley M."/>
            <person name="Wan K.L."/>
            <person name="Berriman M."/>
            <person name="Tomley F."/>
            <person name="Pain A."/>
        </authorList>
    </citation>
    <scope>NUCLEOTIDE SEQUENCE [LARGE SCALE GENOMIC DNA]</scope>
    <source>
        <strain evidence="2">Houghton</strain>
    </source>
</reference>
<protein>
    <submittedName>
        <fullName evidence="2">Uncharacterized protein</fullName>
    </submittedName>
</protein>
<dbReference type="Proteomes" id="UP000030754">
    <property type="component" value="Unassembled WGS sequence"/>
</dbReference>
<dbReference type="GeneID" id="25473811"/>
<dbReference type="EMBL" id="HG724466">
    <property type="protein sequence ID" value="CDJ67435.1"/>
    <property type="molecule type" value="Genomic_DNA"/>
</dbReference>
<sequence>MAKPSAKTGEKEKGEEKDLGNPKTNPKDQKLIQKNEKDSNQNVLHFFLSRQFWKDEENATKTMEELFARTNFYAYSVFNYLQATRNNLEKESSVTELLQEVMEQFQTAETFEGFVEFAGAKSPESVALATAPQDQ</sequence>
<evidence type="ECO:0000256" key="1">
    <source>
        <dbReference type="SAM" id="MobiDB-lite"/>
    </source>
</evidence>
<name>U6N0G2_9EIME</name>
<organism evidence="2 3">
    <name type="scientific">Eimeria necatrix</name>
    <dbReference type="NCBI Taxonomy" id="51315"/>
    <lineage>
        <taxon>Eukaryota</taxon>
        <taxon>Sar</taxon>
        <taxon>Alveolata</taxon>
        <taxon>Apicomplexa</taxon>
        <taxon>Conoidasida</taxon>
        <taxon>Coccidia</taxon>
        <taxon>Eucoccidiorida</taxon>
        <taxon>Eimeriorina</taxon>
        <taxon>Eimeriidae</taxon>
        <taxon>Eimeria</taxon>
    </lineage>
</organism>
<dbReference type="RefSeq" id="XP_013435902.1">
    <property type="nucleotide sequence ID" value="XM_013580448.1"/>
</dbReference>
<reference evidence="2" key="2">
    <citation type="submission" date="2013-10" db="EMBL/GenBank/DDBJ databases">
        <authorList>
            <person name="Aslett M."/>
        </authorList>
    </citation>
    <scope>NUCLEOTIDE SEQUENCE [LARGE SCALE GENOMIC DNA]</scope>
    <source>
        <strain evidence="2">Houghton</strain>
    </source>
</reference>
<accession>U6N0G2</accession>
<gene>
    <name evidence="2" type="ORF">ENH_00036480</name>
</gene>
<feature type="compositionally biased region" description="Basic and acidic residues" evidence="1">
    <location>
        <begin position="8"/>
        <end position="37"/>
    </location>
</feature>
<evidence type="ECO:0000313" key="2">
    <source>
        <dbReference type="EMBL" id="CDJ67435.1"/>
    </source>
</evidence>